<reference evidence="1 2" key="1">
    <citation type="submission" date="2017-02" db="EMBL/GenBank/DDBJ databases">
        <authorList>
            <person name="Peterson S.W."/>
        </authorList>
    </citation>
    <scope>NUCLEOTIDE SEQUENCE [LARGE SCALE GENOMIC DNA]</scope>
    <source>
        <strain evidence="1 2">CECT 9027</strain>
    </source>
</reference>
<dbReference type="Proteomes" id="UP000189475">
    <property type="component" value="Unassembled WGS sequence"/>
</dbReference>
<dbReference type="OrthoDB" id="5881193at2"/>
<proteinExistence type="predicted"/>
<dbReference type="AlphaFoldDB" id="A0A1R4B6H7"/>
<protein>
    <submittedName>
        <fullName evidence="1">Uncharacterized protein</fullName>
    </submittedName>
</protein>
<accession>A0A1R4B6H7</accession>
<dbReference type="STRING" id="1918946.VPAL9027_02507"/>
<sequence length="118" mass="13171">MQIDQVGKFQDEGGYWESNPESMDGAILSIETESISDKQIMLAQAVCKDWAGKIEVALQYIKSVRAEYKLEAQIFNNPNAFIDSDSEWSIYFDTESETEAVVGVEFSGDAPFQLTIGD</sequence>
<organism evidence="1 2">
    <name type="scientific">Vibrio palustris</name>
    <dbReference type="NCBI Taxonomy" id="1918946"/>
    <lineage>
        <taxon>Bacteria</taxon>
        <taxon>Pseudomonadati</taxon>
        <taxon>Pseudomonadota</taxon>
        <taxon>Gammaproteobacteria</taxon>
        <taxon>Vibrionales</taxon>
        <taxon>Vibrionaceae</taxon>
        <taxon>Vibrio</taxon>
    </lineage>
</organism>
<dbReference type="EMBL" id="FUFT01000005">
    <property type="protein sequence ID" value="SJL84518.1"/>
    <property type="molecule type" value="Genomic_DNA"/>
</dbReference>
<dbReference type="RefSeq" id="WP_077314881.1">
    <property type="nucleotide sequence ID" value="NZ_AP024888.1"/>
</dbReference>
<keyword evidence="2" id="KW-1185">Reference proteome</keyword>
<evidence type="ECO:0000313" key="1">
    <source>
        <dbReference type="EMBL" id="SJL84518.1"/>
    </source>
</evidence>
<evidence type="ECO:0000313" key="2">
    <source>
        <dbReference type="Proteomes" id="UP000189475"/>
    </source>
</evidence>
<name>A0A1R4B6H7_9VIBR</name>
<gene>
    <name evidence="1" type="ORF">VPAL9027_02507</name>
</gene>